<gene>
    <name evidence="1" type="ORF">NSPZN2_10676</name>
</gene>
<dbReference type="Proteomes" id="UP000675880">
    <property type="component" value="Unassembled WGS sequence"/>
</dbReference>
<organism evidence="1 2">
    <name type="scientific">Nitrospira defluvii</name>
    <dbReference type="NCBI Taxonomy" id="330214"/>
    <lineage>
        <taxon>Bacteria</taxon>
        <taxon>Pseudomonadati</taxon>
        <taxon>Nitrospirota</taxon>
        <taxon>Nitrospiria</taxon>
        <taxon>Nitrospirales</taxon>
        <taxon>Nitrospiraceae</taxon>
        <taxon>Nitrospira</taxon>
    </lineage>
</organism>
<comment type="caution">
    <text evidence="1">The sequence shown here is derived from an EMBL/GenBank/DDBJ whole genome shotgun (WGS) entry which is preliminary data.</text>
</comment>
<protein>
    <submittedName>
        <fullName evidence="1">Uncharacterized protein</fullName>
    </submittedName>
</protein>
<evidence type="ECO:0000313" key="2">
    <source>
        <dbReference type="Proteomes" id="UP000675880"/>
    </source>
</evidence>
<accession>A0ABM8QJ36</accession>
<reference evidence="1 2" key="1">
    <citation type="submission" date="2021-02" db="EMBL/GenBank/DDBJ databases">
        <authorList>
            <person name="Han P."/>
        </authorList>
    </citation>
    <scope>NUCLEOTIDE SEQUENCE [LARGE SCALE GENOMIC DNA]</scope>
    <source>
        <strain evidence="1">Candidatus Nitrospira sp. ZN2</strain>
    </source>
</reference>
<evidence type="ECO:0000313" key="1">
    <source>
        <dbReference type="EMBL" id="CAE6699866.1"/>
    </source>
</evidence>
<sequence>MRSLARVRPCATTGNVLGTVSGNGATGVHARKTKKANDMPIEMAPRTDRDFTNMRMDVFDPVLGIRAARRISSSGRLYRNRYEGRGPHNCV</sequence>
<dbReference type="EMBL" id="CAJNBJ010000001">
    <property type="protein sequence ID" value="CAE6699866.1"/>
    <property type="molecule type" value="Genomic_DNA"/>
</dbReference>
<name>A0ABM8QJ36_9BACT</name>
<keyword evidence="2" id="KW-1185">Reference proteome</keyword>
<proteinExistence type="predicted"/>